<evidence type="ECO:0000313" key="10">
    <source>
        <dbReference type="EMBL" id="TPP61673.1"/>
    </source>
</evidence>
<keyword evidence="6 9" id="KW-1133">Transmembrane helix</keyword>
<evidence type="ECO:0000256" key="3">
    <source>
        <dbReference type="ARBA" id="ARBA00022692"/>
    </source>
</evidence>
<evidence type="ECO:0000256" key="4">
    <source>
        <dbReference type="ARBA" id="ARBA00022824"/>
    </source>
</evidence>
<gene>
    <name evidence="10" type="ORF">FGIG_12133</name>
</gene>
<dbReference type="GO" id="GO:0015031">
    <property type="term" value="P:protein transport"/>
    <property type="evidence" value="ECO:0007669"/>
    <property type="project" value="UniProtKB-KW"/>
</dbReference>
<keyword evidence="3 9" id="KW-0812">Transmembrane</keyword>
<evidence type="ECO:0000256" key="1">
    <source>
        <dbReference type="ARBA" id="ARBA00009727"/>
    </source>
</evidence>
<evidence type="ECO:0000256" key="2">
    <source>
        <dbReference type="ARBA" id="ARBA00022448"/>
    </source>
</evidence>
<keyword evidence="11" id="KW-1185">Reference proteome</keyword>
<reference evidence="10 11" key="1">
    <citation type="submission" date="2019-04" db="EMBL/GenBank/DDBJ databases">
        <title>Annotation for the trematode Fasciola gigantica.</title>
        <authorList>
            <person name="Choi Y.-J."/>
        </authorList>
    </citation>
    <scope>NUCLEOTIDE SEQUENCE [LARGE SCALE GENOMIC DNA]</scope>
    <source>
        <strain evidence="10">Uganda_cow_1</strain>
    </source>
</reference>
<evidence type="ECO:0000256" key="8">
    <source>
        <dbReference type="ARBA" id="ARBA00023136"/>
    </source>
</evidence>
<keyword evidence="4 9" id="KW-0256">Endoplasmic reticulum</keyword>
<keyword evidence="7 9" id="KW-0333">Golgi apparatus</keyword>
<dbReference type="GO" id="GO:0005793">
    <property type="term" value="C:endoplasmic reticulum-Golgi intermediate compartment"/>
    <property type="evidence" value="ECO:0007669"/>
    <property type="project" value="UniProtKB-UniRule"/>
</dbReference>
<keyword evidence="8 9" id="KW-0472">Membrane</keyword>
<dbReference type="GO" id="GO:0005789">
    <property type="term" value="C:endoplasmic reticulum membrane"/>
    <property type="evidence" value="ECO:0007669"/>
    <property type="project" value="UniProtKB-SubCell"/>
</dbReference>
<accession>A0A504YK91</accession>
<dbReference type="OrthoDB" id="337750at2759"/>
<evidence type="ECO:0000256" key="9">
    <source>
        <dbReference type="RuleBase" id="RU368073"/>
    </source>
</evidence>
<dbReference type="STRING" id="46835.A0A504YK91"/>
<feature type="transmembrane region" description="Helical" evidence="9">
    <location>
        <begin position="156"/>
        <end position="174"/>
    </location>
</feature>
<evidence type="ECO:0000256" key="6">
    <source>
        <dbReference type="ARBA" id="ARBA00022989"/>
    </source>
</evidence>
<name>A0A504YK91_FASGI</name>
<comment type="caution">
    <text evidence="10">The sequence shown here is derived from an EMBL/GenBank/DDBJ whole genome shotgun (WGS) entry which is preliminary data.</text>
</comment>
<evidence type="ECO:0000256" key="5">
    <source>
        <dbReference type="ARBA" id="ARBA00022927"/>
    </source>
</evidence>
<dbReference type="AlphaFoldDB" id="A0A504YK91"/>
<comment type="subcellular location">
    <subcellularLocation>
        <location evidence="9">Endoplasmic reticulum membrane</location>
        <topology evidence="9">Multi-pass membrane protein</topology>
    </subcellularLocation>
    <subcellularLocation>
        <location evidence="9">Golgi apparatus membrane</location>
        <topology evidence="9">Multi-pass membrane protein</topology>
    </subcellularLocation>
</comment>
<dbReference type="GO" id="GO:0000139">
    <property type="term" value="C:Golgi membrane"/>
    <property type="evidence" value="ECO:0007669"/>
    <property type="project" value="UniProtKB-SubCell"/>
</dbReference>
<sequence>MAGSGPSGPQGLRSQYDGGYSTGHGVQMFNPSTSSYYMPQTTENFHVQSPVGYGNGGQSGAQNVPNYNFVPESAVTGMAMQYGSAFVGQGADYVQKSVNNYISSSRLKYYFAVNNSYVAKKLGLVLFPFAHTIRTLKLKVLPHAEAYSSEGNKRRVYLLLMIALVQPFLIWWMSRRMLLTPPTKPIL</sequence>
<dbReference type="PANTHER" id="PTHR14083:SF0">
    <property type="entry name" value="YIP1D-INTERACTING FACTOR 1, ISOFORM C"/>
    <property type="match status" value="1"/>
</dbReference>
<keyword evidence="5 9" id="KW-0653">Protein transport</keyword>
<evidence type="ECO:0000313" key="11">
    <source>
        <dbReference type="Proteomes" id="UP000316759"/>
    </source>
</evidence>
<comment type="function">
    <text evidence="9">Has a role in transport between endoplasmic reticulum and Golgi.</text>
</comment>
<dbReference type="InterPro" id="IPR005578">
    <property type="entry name" value="Yif1_fam"/>
</dbReference>
<comment type="caution">
    <text evidence="9">Lacks conserved residue(s) required for the propagation of feature annotation.</text>
</comment>
<dbReference type="GO" id="GO:0006888">
    <property type="term" value="P:endoplasmic reticulum to Golgi vesicle-mediated transport"/>
    <property type="evidence" value="ECO:0007669"/>
    <property type="project" value="UniProtKB-UniRule"/>
</dbReference>
<keyword evidence="2 9" id="KW-0813">Transport</keyword>
<evidence type="ECO:0000256" key="7">
    <source>
        <dbReference type="ARBA" id="ARBA00023034"/>
    </source>
</evidence>
<organism evidence="10 11">
    <name type="scientific">Fasciola gigantica</name>
    <name type="common">Giant liver fluke</name>
    <dbReference type="NCBI Taxonomy" id="46835"/>
    <lineage>
        <taxon>Eukaryota</taxon>
        <taxon>Metazoa</taxon>
        <taxon>Spiralia</taxon>
        <taxon>Lophotrochozoa</taxon>
        <taxon>Platyhelminthes</taxon>
        <taxon>Trematoda</taxon>
        <taxon>Digenea</taxon>
        <taxon>Plagiorchiida</taxon>
        <taxon>Echinostomata</taxon>
        <taxon>Echinostomatoidea</taxon>
        <taxon>Fasciolidae</taxon>
        <taxon>Fasciola</taxon>
    </lineage>
</organism>
<dbReference type="PANTHER" id="PTHR14083">
    <property type="entry name" value="YIP1 INTERACTING FACTOR HOMOLOG YIF1 PROTEIN"/>
    <property type="match status" value="1"/>
</dbReference>
<dbReference type="Pfam" id="PF03878">
    <property type="entry name" value="YIF1"/>
    <property type="match status" value="1"/>
</dbReference>
<proteinExistence type="inferred from homology"/>
<protein>
    <recommendedName>
        <fullName evidence="9">Protein YIF1</fullName>
    </recommendedName>
</protein>
<comment type="similarity">
    <text evidence="1 9">Belongs to the YIF1 family.</text>
</comment>
<dbReference type="Proteomes" id="UP000316759">
    <property type="component" value="Unassembled WGS sequence"/>
</dbReference>
<dbReference type="GO" id="GO:0030134">
    <property type="term" value="C:COPII-coated ER to Golgi transport vesicle"/>
    <property type="evidence" value="ECO:0007669"/>
    <property type="project" value="TreeGrafter"/>
</dbReference>
<dbReference type="EMBL" id="SUNJ01007870">
    <property type="protein sequence ID" value="TPP61673.1"/>
    <property type="molecule type" value="Genomic_DNA"/>
</dbReference>